<reference evidence="2 3" key="1">
    <citation type="journal article" date="2011" name="Stand. Genomic Sci.">
        <title>Complete genome sequence of Parvibaculum lavamentivorans type strain (DS-1(T)).</title>
        <authorList>
            <person name="Schleheck D."/>
            <person name="Weiss M."/>
            <person name="Pitluck S."/>
            <person name="Bruce D."/>
            <person name="Land M.L."/>
            <person name="Han S."/>
            <person name="Saunders E."/>
            <person name="Tapia R."/>
            <person name="Detter C."/>
            <person name="Brettin T."/>
            <person name="Han J."/>
            <person name="Woyke T."/>
            <person name="Goodwin L."/>
            <person name="Pennacchio L."/>
            <person name="Nolan M."/>
            <person name="Cook A.M."/>
            <person name="Kjelleberg S."/>
            <person name="Thomas T."/>
        </authorList>
    </citation>
    <scope>NUCLEOTIDE SEQUENCE [LARGE SCALE GENOMIC DNA]</scope>
    <source>
        <strain evidence="3">DS-1 / DSM 13023 / NCIMB 13966</strain>
    </source>
</reference>
<evidence type="ECO:0000256" key="1">
    <source>
        <dbReference type="SAM" id="SignalP"/>
    </source>
</evidence>
<accession>A7HV88</accession>
<dbReference type="EMBL" id="CP000774">
    <property type="protein sequence ID" value="ABS63821.1"/>
    <property type="molecule type" value="Genomic_DNA"/>
</dbReference>
<dbReference type="InterPro" id="IPR043504">
    <property type="entry name" value="Peptidase_S1_PA_chymotrypsin"/>
</dbReference>
<gene>
    <name evidence="2" type="ordered locus">Plav_2207</name>
</gene>
<dbReference type="HOGENOM" id="CLU_911166_0_0_5"/>
<proteinExistence type="predicted"/>
<dbReference type="STRING" id="402881.Plav_2207"/>
<keyword evidence="3" id="KW-1185">Reference proteome</keyword>
<dbReference type="SUPFAM" id="SSF50494">
    <property type="entry name" value="Trypsin-like serine proteases"/>
    <property type="match status" value="1"/>
</dbReference>
<organism evidence="2 3">
    <name type="scientific">Parvibaculum lavamentivorans (strain DS-1 / DSM 13023 / NCIMB 13966)</name>
    <dbReference type="NCBI Taxonomy" id="402881"/>
    <lineage>
        <taxon>Bacteria</taxon>
        <taxon>Pseudomonadati</taxon>
        <taxon>Pseudomonadota</taxon>
        <taxon>Alphaproteobacteria</taxon>
        <taxon>Hyphomicrobiales</taxon>
        <taxon>Parvibaculaceae</taxon>
        <taxon>Parvibaculum</taxon>
    </lineage>
</organism>
<keyword evidence="1" id="KW-0732">Signal</keyword>
<dbReference type="OrthoDB" id="267336at2"/>
<evidence type="ECO:0000313" key="2">
    <source>
        <dbReference type="EMBL" id="ABS63821.1"/>
    </source>
</evidence>
<dbReference type="Gene3D" id="2.40.10.10">
    <property type="entry name" value="Trypsin-like serine proteases"/>
    <property type="match status" value="1"/>
</dbReference>
<dbReference type="InterPro" id="IPR009003">
    <property type="entry name" value="Peptidase_S1_PA"/>
</dbReference>
<feature type="signal peptide" evidence="1">
    <location>
        <begin position="1"/>
        <end position="27"/>
    </location>
</feature>
<sequence length="294" mass="31143">MQGAVGKLGYGTLAAGVALLASMLTDAATANIFGDDDRRDIVAADDLSGVGTIVCEGTTRRPTASLVALPAIAPSPYYDVIATVAHAFVGSNGQLLQRCAFWPQADPALAAEIVFLETGTLSPYGNWHNDWAVAVLDRRLPETYSRLIPRVLDEAGAQKMRNGRARFLLAGHNGERGPLQVSENCGPVPKLGSHLNRFDPRVFNHDCDMMPGWSGGPLILRDGGASYLVAVNSTEVNAITHIAGRPYNGRMNPNTAVRLDGRFLATVENLLRAGAPGTVKCLVASADETPALPC</sequence>
<dbReference type="KEGG" id="pla:Plav_2207"/>
<feature type="chain" id="PRO_5002709705" evidence="1">
    <location>
        <begin position="28"/>
        <end position="294"/>
    </location>
</feature>
<name>A7HV88_PARL1</name>
<dbReference type="RefSeq" id="WP_012111126.1">
    <property type="nucleotide sequence ID" value="NC_009719.1"/>
</dbReference>
<evidence type="ECO:0000313" key="3">
    <source>
        <dbReference type="Proteomes" id="UP000006377"/>
    </source>
</evidence>
<dbReference type="Proteomes" id="UP000006377">
    <property type="component" value="Chromosome"/>
</dbReference>
<dbReference type="eggNOG" id="COG3591">
    <property type="taxonomic scope" value="Bacteria"/>
</dbReference>
<dbReference type="AlphaFoldDB" id="A7HV88"/>
<protein>
    <submittedName>
        <fullName evidence="2">Uncharacterized protein</fullName>
    </submittedName>
</protein>